<dbReference type="OrthoDB" id="9774661at2"/>
<dbReference type="GO" id="GO:0045893">
    <property type="term" value="P:positive regulation of DNA-templated transcription"/>
    <property type="evidence" value="ECO:0007669"/>
    <property type="project" value="UniProtKB-ARBA"/>
</dbReference>
<dbReference type="PROSITE" id="PS50043">
    <property type="entry name" value="HTH_LUXR_2"/>
    <property type="match status" value="1"/>
</dbReference>
<dbReference type="FunFam" id="1.10.10.10:FF:000297">
    <property type="entry name" value="DNA-binding transcriptional activator SdiA"/>
    <property type="match status" value="1"/>
</dbReference>
<dbReference type="Gene3D" id="3.30.450.80">
    <property type="entry name" value="Transcription factor LuxR-like, autoinducer-binding domain"/>
    <property type="match status" value="1"/>
</dbReference>
<gene>
    <name evidence="6" type="ORF">B2J69_01770</name>
</gene>
<dbReference type="PRINTS" id="PR00038">
    <property type="entry name" value="HTHLUXR"/>
</dbReference>
<dbReference type="SUPFAM" id="SSF46894">
    <property type="entry name" value="C-terminal effector domain of the bipartite response regulators"/>
    <property type="match status" value="1"/>
</dbReference>
<dbReference type="InterPro" id="IPR000792">
    <property type="entry name" value="Tscrpt_reg_LuxR_C"/>
</dbReference>
<sequence>MTNDNYFVWRRETEKQFQAITSTAQLKTLIQTLVVSLGFDSYSFLIQHPVPFTRPRIFLHHTYPKAWMKRYEEQNYYAVDPVLLLCQQPGRGLEWTDDIFTGAGDLWKEAQEYGLISGFSCSAMASNRAIGILSIASRLARKTQHLHTELEVKLHFLAELSLRALQRFSDDALMVLKNDFSQRELEILKWTAEGKTSAEISLILSISQHTVNFHQKNMQKRFNVSNKTQIACYAAAIGLI</sequence>
<dbReference type="SMART" id="SM00421">
    <property type="entry name" value="HTH_LUXR"/>
    <property type="match status" value="1"/>
</dbReference>
<dbReference type="NCBIfam" id="NF007561">
    <property type="entry name" value="PRK10188.1"/>
    <property type="match status" value="1"/>
</dbReference>
<dbReference type="InterPro" id="IPR005143">
    <property type="entry name" value="TF_LuxR_autoind-bd_dom"/>
</dbReference>
<accession>A0A1V9DPH6</accession>
<evidence type="ECO:0000256" key="2">
    <source>
        <dbReference type="ARBA" id="ARBA00023125"/>
    </source>
</evidence>
<dbReference type="Pfam" id="PF00196">
    <property type="entry name" value="GerE"/>
    <property type="match status" value="1"/>
</dbReference>
<evidence type="ECO:0000313" key="7">
    <source>
        <dbReference type="Proteomes" id="UP000192769"/>
    </source>
</evidence>
<keyword evidence="4" id="KW-0804">Transcription</keyword>
<proteinExistence type="predicted"/>
<feature type="domain" description="HTH luxR-type" evidence="5">
    <location>
        <begin position="173"/>
        <end position="238"/>
    </location>
</feature>
<keyword evidence="3" id="KW-0010">Activator</keyword>
<evidence type="ECO:0000256" key="3">
    <source>
        <dbReference type="ARBA" id="ARBA00023159"/>
    </source>
</evidence>
<evidence type="ECO:0000313" key="6">
    <source>
        <dbReference type="EMBL" id="OQP35747.1"/>
    </source>
</evidence>
<evidence type="ECO:0000259" key="5">
    <source>
        <dbReference type="PROSITE" id="PS50043"/>
    </source>
</evidence>
<dbReference type="CDD" id="cd06170">
    <property type="entry name" value="LuxR_C_like"/>
    <property type="match status" value="1"/>
</dbReference>
<dbReference type="EMBL" id="MWUE01000004">
    <property type="protein sequence ID" value="OQP35747.1"/>
    <property type="molecule type" value="Genomic_DNA"/>
</dbReference>
<organism evidence="6 7">
    <name type="scientific">Pantoea latae</name>
    <dbReference type="NCBI Taxonomy" id="1964541"/>
    <lineage>
        <taxon>Bacteria</taxon>
        <taxon>Pseudomonadati</taxon>
        <taxon>Pseudomonadota</taxon>
        <taxon>Gammaproteobacteria</taxon>
        <taxon>Enterobacterales</taxon>
        <taxon>Erwiniaceae</taxon>
        <taxon>Pantoea</taxon>
    </lineage>
</organism>
<dbReference type="Gene3D" id="1.10.10.10">
    <property type="entry name" value="Winged helix-like DNA-binding domain superfamily/Winged helix DNA-binding domain"/>
    <property type="match status" value="1"/>
</dbReference>
<name>A0A1V9DPH6_9GAMM</name>
<dbReference type="InterPro" id="IPR036693">
    <property type="entry name" value="TF_LuxR_autoind-bd_dom_sf"/>
</dbReference>
<comment type="caution">
    <text evidence="6">The sequence shown here is derived from an EMBL/GenBank/DDBJ whole genome shotgun (WGS) entry which is preliminary data.</text>
</comment>
<dbReference type="GO" id="GO:0003677">
    <property type="term" value="F:DNA binding"/>
    <property type="evidence" value="ECO:0007669"/>
    <property type="project" value="UniProtKB-KW"/>
</dbReference>
<protein>
    <submittedName>
        <fullName evidence="6">Transcriptional regulator SdiA</fullName>
    </submittedName>
</protein>
<dbReference type="SUPFAM" id="SSF75516">
    <property type="entry name" value="Pheromone-binding domain of LuxR-like quorum-sensing transcription factors"/>
    <property type="match status" value="1"/>
</dbReference>
<evidence type="ECO:0000256" key="4">
    <source>
        <dbReference type="ARBA" id="ARBA00023163"/>
    </source>
</evidence>
<keyword evidence="7" id="KW-1185">Reference proteome</keyword>
<dbReference type="PANTHER" id="PTHR44688:SF16">
    <property type="entry name" value="DNA-BINDING TRANSCRIPTIONAL ACTIVATOR DEVR_DOSR"/>
    <property type="match status" value="1"/>
</dbReference>
<reference evidence="6 7" key="1">
    <citation type="submission" date="2017-02" db="EMBL/GenBank/DDBJ databases">
        <title>Whole genome shotgun sequence of Pantoea agglomerans strain AS1 isolated from a cycad, Zamia floridana in Central Florida, USA.</title>
        <authorList>
            <person name="Lata P."/>
            <person name="Govindarajan S."/>
            <person name="Qi F."/>
            <person name="Li J.-L."/>
            <person name="Maurya S.K."/>
            <person name="Sahoo M.K."/>
        </authorList>
    </citation>
    <scope>NUCLEOTIDE SEQUENCE [LARGE SCALE GENOMIC DNA]</scope>
    <source>
        <strain evidence="6 7">AS1</strain>
    </source>
</reference>
<dbReference type="InterPro" id="IPR036388">
    <property type="entry name" value="WH-like_DNA-bd_sf"/>
</dbReference>
<dbReference type="Pfam" id="PF03472">
    <property type="entry name" value="Autoind_bind"/>
    <property type="match status" value="1"/>
</dbReference>
<dbReference type="Proteomes" id="UP000192769">
    <property type="component" value="Unassembled WGS sequence"/>
</dbReference>
<dbReference type="AlphaFoldDB" id="A0A1V9DPH6"/>
<dbReference type="PROSITE" id="PS00622">
    <property type="entry name" value="HTH_LUXR_1"/>
    <property type="match status" value="1"/>
</dbReference>
<keyword evidence="1" id="KW-0805">Transcription regulation</keyword>
<evidence type="ECO:0000256" key="1">
    <source>
        <dbReference type="ARBA" id="ARBA00023015"/>
    </source>
</evidence>
<dbReference type="InterPro" id="IPR016032">
    <property type="entry name" value="Sig_transdc_resp-reg_C-effctor"/>
</dbReference>
<dbReference type="RefSeq" id="WP_081135573.1">
    <property type="nucleotide sequence ID" value="NZ_MWUE01000004.1"/>
</dbReference>
<dbReference type="PANTHER" id="PTHR44688">
    <property type="entry name" value="DNA-BINDING TRANSCRIPTIONAL ACTIVATOR DEVR_DOSR"/>
    <property type="match status" value="1"/>
</dbReference>
<keyword evidence="2" id="KW-0238">DNA-binding</keyword>